<organism evidence="1 2">
    <name type="scientific">Linnemannia elongata AG-77</name>
    <dbReference type="NCBI Taxonomy" id="1314771"/>
    <lineage>
        <taxon>Eukaryota</taxon>
        <taxon>Fungi</taxon>
        <taxon>Fungi incertae sedis</taxon>
        <taxon>Mucoromycota</taxon>
        <taxon>Mortierellomycotina</taxon>
        <taxon>Mortierellomycetes</taxon>
        <taxon>Mortierellales</taxon>
        <taxon>Mortierellaceae</taxon>
        <taxon>Linnemannia</taxon>
    </lineage>
</organism>
<dbReference type="Proteomes" id="UP000078512">
    <property type="component" value="Unassembled WGS sequence"/>
</dbReference>
<gene>
    <name evidence="1" type="ORF">K457DRAFT_756739</name>
</gene>
<protein>
    <submittedName>
        <fullName evidence="1">Uncharacterized protein</fullName>
    </submittedName>
</protein>
<sequence length="121" mass="13546">MALISLQETFLLQPGMALISLQEISLLHLEWLQCPNLISLCLPKIVVVPLKISKTPAGDIAGKKKKKSFEQIYRTMGLISADRSNKATLLLTTPRSIKVVCNGFISSNIIYSYSTKNRKRR</sequence>
<dbReference type="OrthoDB" id="5152103at2759"/>
<reference evidence="1 2" key="1">
    <citation type="submission" date="2016-05" db="EMBL/GenBank/DDBJ databases">
        <title>Genome sequencing reveals origins of a unique bacterial endosymbiosis in the earliest lineages of terrestrial Fungi.</title>
        <authorList>
            <consortium name="DOE Joint Genome Institute"/>
            <person name="Uehling J."/>
            <person name="Gryganskyi A."/>
            <person name="Hameed K."/>
            <person name="Tschaplinski T."/>
            <person name="Misztal P."/>
            <person name="Wu S."/>
            <person name="Desiro A."/>
            <person name="Vande Pol N."/>
            <person name="Du Z.-Y."/>
            <person name="Zienkiewicz A."/>
            <person name="Zienkiewicz K."/>
            <person name="Morin E."/>
            <person name="Tisserant E."/>
            <person name="Splivallo R."/>
            <person name="Hainaut M."/>
            <person name="Henrissat B."/>
            <person name="Ohm R."/>
            <person name="Kuo A."/>
            <person name="Yan J."/>
            <person name="Lipzen A."/>
            <person name="Nolan M."/>
            <person name="Labutti K."/>
            <person name="Barry K."/>
            <person name="Goldstein A."/>
            <person name="Labbe J."/>
            <person name="Schadt C."/>
            <person name="Tuskan G."/>
            <person name="Grigoriev I."/>
            <person name="Martin F."/>
            <person name="Vilgalys R."/>
            <person name="Bonito G."/>
        </authorList>
    </citation>
    <scope>NUCLEOTIDE SEQUENCE [LARGE SCALE GENOMIC DNA]</scope>
    <source>
        <strain evidence="1 2">AG-77</strain>
    </source>
</reference>
<name>A0A197JKF6_9FUNG</name>
<evidence type="ECO:0000313" key="1">
    <source>
        <dbReference type="EMBL" id="OAQ25458.1"/>
    </source>
</evidence>
<keyword evidence="2" id="KW-1185">Reference proteome</keyword>
<accession>A0A197JKF6</accession>
<dbReference type="EMBL" id="KV442078">
    <property type="protein sequence ID" value="OAQ25458.1"/>
    <property type="molecule type" value="Genomic_DNA"/>
</dbReference>
<dbReference type="AlphaFoldDB" id="A0A197JKF6"/>
<proteinExistence type="predicted"/>
<evidence type="ECO:0000313" key="2">
    <source>
        <dbReference type="Proteomes" id="UP000078512"/>
    </source>
</evidence>